<protein>
    <recommendedName>
        <fullName evidence="4">Lipoprotein</fullName>
    </recommendedName>
</protein>
<dbReference type="GeneID" id="90957173"/>
<dbReference type="AlphaFoldDB" id="A0A834RUC3"/>
<dbReference type="KEGG" id="ptrr:90957173"/>
<dbReference type="EMBL" id="NQIK02000006">
    <property type="protein sequence ID" value="KAF7569787.1"/>
    <property type="molecule type" value="Genomic_DNA"/>
</dbReference>
<sequence>MRWRFSPLLALQLAGCSPVIAHVTATDAIVPCEPWKARSKRALP</sequence>
<reference evidence="2 3" key="1">
    <citation type="journal article" date="2018" name="BMC Genomics">
        <title>Comparative genomics of the wheat fungal pathogen Pyrenophora tritici-repentis reveals chromosomal variations and genome plasticity.</title>
        <authorList>
            <person name="Moolhuijzen P."/>
            <person name="See P.T."/>
            <person name="Hane J.K."/>
            <person name="Shi G."/>
            <person name="Liu Z."/>
            <person name="Oliver R.P."/>
            <person name="Moffat C.S."/>
        </authorList>
    </citation>
    <scope>NUCLEOTIDE SEQUENCE [LARGE SCALE GENOMIC DNA]</scope>
    <source>
        <strain evidence="2">M4</strain>
    </source>
</reference>
<evidence type="ECO:0008006" key="4">
    <source>
        <dbReference type="Google" id="ProtNLM"/>
    </source>
</evidence>
<comment type="caution">
    <text evidence="2">The sequence shown here is derived from an EMBL/GenBank/DDBJ whole genome shotgun (WGS) entry which is preliminary data.</text>
</comment>
<gene>
    <name evidence="2" type="ORF">PtrM4_122020</name>
</gene>
<feature type="signal peptide" evidence="1">
    <location>
        <begin position="1"/>
        <end position="21"/>
    </location>
</feature>
<keyword evidence="1" id="KW-0732">Signal</keyword>
<dbReference type="Proteomes" id="UP000245464">
    <property type="component" value="Chromosome 6"/>
</dbReference>
<evidence type="ECO:0000313" key="2">
    <source>
        <dbReference type="EMBL" id="KAF7569787.1"/>
    </source>
</evidence>
<evidence type="ECO:0000313" key="3">
    <source>
        <dbReference type="Proteomes" id="UP000245464"/>
    </source>
</evidence>
<evidence type="ECO:0000256" key="1">
    <source>
        <dbReference type="SAM" id="SignalP"/>
    </source>
</evidence>
<name>A0A834RUC3_9PLEO</name>
<proteinExistence type="predicted"/>
<organism evidence="2 3">
    <name type="scientific">Pyrenophora tritici-repentis</name>
    <dbReference type="NCBI Taxonomy" id="45151"/>
    <lineage>
        <taxon>Eukaryota</taxon>
        <taxon>Fungi</taxon>
        <taxon>Dikarya</taxon>
        <taxon>Ascomycota</taxon>
        <taxon>Pezizomycotina</taxon>
        <taxon>Dothideomycetes</taxon>
        <taxon>Pleosporomycetidae</taxon>
        <taxon>Pleosporales</taxon>
        <taxon>Pleosporineae</taxon>
        <taxon>Pleosporaceae</taxon>
        <taxon>Pyrenophora</taxon>
    </lineage>
</organism>
<accession>A0A834RUC3</accession>
<feature type="chain" id="PRO_5033066562" description="Lipoprotein" evidence="1">
    <location>
        <begin position="22"/>
        <end position="44"/>
    </location>
</feature>
<dbReference type="RefSeq" id="XP_065961681.1">
    <property type="nucleotide sequence ID" value="XM_066108496.1"/>
</dbReference>